<dbReference type="EMBL" id="RKMK01000016">
    <property type="protein sequence ID" value="RXG95244.1"/>
    <property type="molecule type" value="Genomic_DNA"/>
</dbReference>
<evidence type="ECO:0000313" key="4">
    <source>
        <dbReference type="Proteomes" id="UP000290174"/>
    </source>
</evidence>
<feature type="domain" description="HTH cro/C1-type" evidence="2">
    <location>
        <begin position="60"/>
        <end position="116"/>
    </location>
</feature>
<sequence length="132" mass="14271">MVKLKVEKNRERRPQAVAEVSSNGRGRSLADLVEKIEHADPNLSAEKQLSSAAMRAGELVRAMRKDARLSQSQLAEKLGVSQARVSEIESGVGIQGPTWDLMERISVACGKTLGVATSSDDLELAAHMPMTM</sequence>
<evidence type="ECO:0000313" key="3">
    <source>
        <dbReference type="EMBL" id="RXG95244.1"/>
    </source>
</evidence>
<dbReference type="CDD" id="cd00093">
    <property type="entry name" value="HTH_XRE"/>
    <property type="match status" value="1"/>
</dbReference>
<comment type="caution">
    <text evidence="3">The sequence shown here is derived from an EMBL/GenBank/DDBJ whole genome shotgun (WGS) entry which is preliminary data.</text>
</comment>
<evidence type="ECO:0000259" key="2">
    <source>
        <dbReference type="PROSITE" id="PS50943"/>
    </source>
</evidence>
<dbReference type="SUPFAM" id="SSF47413">
    <property type="entry name" value="lambda repressor-like DNA-binding domains"/>
    <property type="match status" value="1"/>
</dbReference>
<evidence type="ECO:0000256" key="1">
    <source>
        <dbReference type="SAM" id="MobiDB-lite"/>
    </source>
</evidence>
<dbReference type="RefSeq" id="WP_128956209.1">
    <property type="nucleotide sequence ID" value="NZ_RKMK01000016.1"/>
</dbReference>
<gene>
    <name evidence="3" type="ORF">EAS61_18985</name>
</gene>
<accession>A0A4Q0QMA6</accession>
<reference evidence="3 4" key="1">
    <citation type="submission" date="2018-11" db="EMBL/GenBank/DDBJ databases">
        <title>Bradyrhizobium sp. nov., isolated from effective nodules of peanut in China.</title>
        <authorList>
            <person name="Li Y."/>
        </authorList>
    </citation>
    <scope>NUCLEOTIDE SEQUENCE [LARGE SCALE GENOMIC DNA]</scope>
    <source>
        <strain evidence="3 4">CCBAU 51770</strain>
    </source>
</reference>
<dbReference type="GO" id="GO:0003677">
    <property type="term" value="F:DNA binding"/>
    <property type="evidence" value="ECO:0007669"/>
    <property type="project" value="InterPro"/>
</dbReference>
<proteinExistence type="predicted"/>
<dbReference type="InterPro" id="IPR010982">
    <property type="entry name" value="Lambda_DNA-bd_dom_sf"/>
</dbReference>
<organism evidence="3 4">
    <name type="scientific">Bradyrhizobium zhanjiangense</name>
    <dbReference type="NCBI Taxonomy" id="1325107"/>
    <lineage>
        <taxon>Bacteria</taxon>
        <taxon>Pseudomonadati</taxon>
        <taxon>Pseudomonadota</taxon>
        <taxon>Alphaproteobacteria</taxon>
        <taxon>Hyphomicrobiales</taxon>
        <taxon>Nitrobacteraceae</taxon>
        <taxon>Bradyrhizobium</taxon>
    </lineage>
</organism>
<dbReference type="Proteomes" id="UP000290174">
    <property type="component" value="Unassembled WGS sequence"/>
</dbReference>
<dbReference type="PROSITE" id="PS50943">
    <property type="entry name" value="HTH_CROC1"/>
    <property type="match status" value="1"/>
</dbReference>
<dbReference type="Pfam" id="PF01381">
    <property type="entry name" value="HTH_3"/>
    <property type="match status" value="1"/>
</dbReference>
<dbReference type="Gene3D" id="1.10.260.40">
    <property type="entry name" value="lambda repressor-like DNA-binding domains"/>
    <property type="match status" value="1"/>
</dbReference>
<dbReference type="SMART" id="SM00530">
    <property type="entry name" value="HTH_XRE"/>
    <property type="match status" value="1"/>
</dbReference>
<dbReference type="InterPro" id="IPR001387">
    <property type="entry name" value="Cro/C1-type_HTH"/>
</dbReference>
<protein>
    <submittedName>
        <fullName evidence="3">XRE family transcriptional regulator</fullName>
    </submittedName>
</protein>
<feature type="region of interest" description="Disordered" evidence="1">
    <location>
        <begin position="1"/>
        <end position="24"/>
    </location>
</feature>
<dbReference type="AlphaFoldDB" id="A0A4Q0QMA6"/>
<feature type="compositionally biased region" description="Basic and acidic residues" evidence="1">
    <location>
        <begin position="1"/>
        <end position="14"/>
    </location>
</feature>
<name>A0A4Q0QMA6_9BRAD</name>